<protein>
    <submittedName>
        <fullName evidence="2">Uncharacterized protein</fullName>
    </submittedName>
</protein>
<evidence type="ECO:0000313" key="3">
    <source>
        <dbReference type="Proteomes" id="UP000255355"/>
    </source>
</evidence>
<dbReference type="AlphaFoldDB" id="A0A370HEQ8"/>
<dbReference type="EMBL" id="QQAZ01000001">
    <property type="protein sequence ID" value="RDI55276.1"/>
    <property type="molecule type" value="Genomic_DNA"/>
</dbReference>
<name>A0A370HEQ8_9NOCA</name>
<feature type="transmembrane region" description="Helical" evidence="1">
    <location>
        <begin position="35"/>
        <end position="54"/>
    </location>
</feature>
<dbReference type="Proteomes" id="UP000255355">
    <property type="component" value="Unassembled WGS sequence"/>
</dbReference>
<evidence type="ECO:0000256" key="1">
    <source>
        <dbReference type="SAM" id="Phobius"/>
    </source>
</evidence>
<comment type="caution">
    <text evidence="2">The sequence shown here is derived from an EMBL/GenBank/DDBJ whole genome shotgun (WGS) entry which is preliminary data.</text>
</comment>
<proteinExistence type="predicted"/>
<gene>
    <name evidence="2" type="ORF">DFR68_101109</name>
</gene>
<sequence>MTTNTRSRWVAVVIAVVAGIGLIDAATGRTWDLVAVFGVIVVLGSVSAASHWAGRPSITLRRDLARWLAIRAADSGEAADRIADRAVAAYRAGLTDDREPL</sequence>
<keyword evidence="1" id="KW-0472">Membrane</keyword>
<dbReference type="STRING" id="1210089.GCA_001613165_02124"/>
<reference evidence="2 3" key="1">
    <citation type="submission" date="2018-07" db="EMBL/GenBank/DDBJ databases">
        <title>Genomic Encyclopedia of Type Strains, Phase IV (KMG-IV): sequencing the most valuable type-strain genomes for metagenomic binning, comparative biology and taxonomic classification.</title>
        <authorList>
            <person name="Goeker M."/>
        </authorList>
    </citation>
    <scope>NUCLEOTIDE SEQUENCE [LARGE SCALE GENOMIC DNA]</scope>
    <source>
        <strain evidence="2 3">DSM 44952</strain>
    </source>
</reference>
<keyword evidence="3" id="KW-1185">Reference proteome</keyword>
<organism evidence="2 3">
    <name type="scientific">Nocardia mexicana</name>
    <dbReference type="NCBI Taxonomy" id="279262"/>
    <lineage>
        <taxon>Bacteria</taxon>
        <taxon>Bacillati</taxon>
        <taxon>Actinomycetota</taxon>
        <taxon>Actinomycetes</taxon>
        <taxon>Mycobacteriales</taxon>
        <taxon>Nocardiaceae</taxon>
        <taxon>Nocardia</taxon>
    </lineage>
</organism>
<accession>A0A370HEQ8</accession>
<evidence type="ECO:0000313" key="2">
    <source>
        <dbReference type="EMBL" id="RDI55276.1"/>
    </source>
</evidence>
<keyword evidence="1" id="KW-1133">Transmembrane helix</keyword>
<dbReference type="RefSeq" id="WP_068017290.1">
    <property type="nucleotide sequence ID" value="NZ_QQAZ01000001.1"/>
</dbReference>
<dbReference type="OrthoDB" id="10004937at2"/>
<keyword evidence="1" id="KW-0812">Transmembrane</keyword>